<accession>A0A1N6FTW5</accession>
<dbReference type="PANTHER" id="PTHR22916">
    <property type="entry name" value="GLYCOSYLTRANSFERASE"/>
    <property type="match status" value="1"/>
</dbReference>
<dbReference type="EMBL" id="FSRL01000001">
    <property type="protein sequence ID" value="SIN98657.1"/>
    <property type="molecule type" value="Genomic_DNA"/>
</dbReference>
<dbReference type="Proteomes" id="UP000184932">
    <property type="component" value="Unassembled WGS sequence"/>
</dbReference>
<evidence type="ECO:0000313" key="3">
    <source>
        <dbReference type="EMBL" id="SIN98657.1"/>
    </source>
</evidence>
<evidence type="ECO:0000313" key="4">
    <source>
        <dbReference type="Proteomes" id="UP000184932"/>
    </source>
</evidence>
<reference evidence="4" key="1">
    <citation type="submission" date="2016-11" db="EMBL/GenBank/DDBJ databases">
        <authorList>
            <person name="Varghese N."/>
            <person name="Submissions S."/>
        </authorList>
    </citation>
    <scope>NUCLEOTIDE SEQUENCE [LARGE SCALE GENOMIC DNA]</scope>
    <source>
        <strain evidence="4">DSM 29440</strain>
    </source>
</reference>
<dbReference type="AlphaFoldDB" id="A0A1N6FTW5"/>
<dbReference type="PANTHER" id="PTHR22916:SF3">
    <property type="entry name" value="UDP-GLCNAC:BETAGAL BETA-1,3-N-ACETYLGLUCOSAMINYLTRANSFERASE-LIKE PROTEIN 1"/>
    <property type="match status" value="1"/>
</dbReference>
<keyword evidence="4" id="KW-1185">Reference proteome</keyword>
<sequence length="761" mass="83367">MNAPRRGTTPDALSSQIRKALTAEAPALTVILPFYDETAFLAAALRSIRAQRIDGVEVIVVCDNPERFTKAQVAALAATGWPDGPVQVLRHKVNRGLSAARNTGLAAARGDLIAFLDSDDYYVTDGLAAQLDLARRSGADITHAPCYLSEPGSPRLSLLHRDEALHMLPRVTDGMRDAEEAQFIVSSWSSLYARRFLEGEGLRFDEDQPRFEDRLFVLEATTRARKIAYLGQPARVWRRRAGSISVTAVTPETLRLQVQLLEKCLAVIRAEVAARRLPPRFEKRELFNCVSRLIWDMELIPRLGSAPDTETAALGPRVQALLGADSFANAFFEDPMVQKTSRIGMKTRRGRITRLDFFELHRMMREGDWPGAAALLAARAPVPAAPAMPCPPLPGRLVLHLGLHKTGTTFLQHALLSRRDALARARVLLPDTGLAQPDAARPRPGGFPGHQGLLAAHRAGDDTTWKALYREIIAAGCTTTVISCENMLLPTDPARDEVIPALMARLSGFSSVDLVGFGRRADAYAEALYKEWVTDGGRGGARTIEEFLVDHAAALTDWPALFAPWEAAAGVPVRLADFDAWKAEGGLWKGFCTLAGLPDGLPPPSGLPRYPSPDRESTELIRLVNLLTPDRDTRREIIRGYFALNPMPKDRAPLLPPEARAELLRRFSATSADWAAARGYAPDPAPLLTALDAERWQPLPPFEPARLADLLHAGAASPALMTQGSASAPHSPPRAPTPAPRDPKLVIRLRPWARRLLSRWL</sequence>
<name>A0A1N6FTW5_9RHOB</name>
<dbReference type="Pfam" id="PF00535">
    <property type="entry name" value="Glycos_transf_2"/>
    <property type="match status" value="1"/>
</dbReference>
<feature type="domain" description="Glycosyltransferase 2-like" evidence="2">
    <location>
        <begin position="29"/>
        <end position="164"/>
    </location>
</feature>
<dbReference type="Gene3D" id="3.90.550.10">
    <property type="entry name" value="Spore Coat Polysaccharide Biosynthesis Protein SpsA, Chain A"/>
    <property type="match status" value="1"/>
</dbReference>
<dbReference type="InterPro" id="IPR029044">
    <property type="entry name" value="Nucleotide-diphossugar_trans"/>
</dbReference>
<evidence type="ECO:0000259" key="2">
    <source>
        <dbReference type="Pfam" id="PF00535"/>
    </source>
</evidence>
<dbReference type="CDD" id="cd00761">
    <property type="entry name" value="Glyco_tranf_GTA_type"/>
    <property type="match status" value="1"/>
</dbReference>
<keyword evidence="3" id="KW-0808">Transferase</keyword>
<feature type="compositionally biased region" description="Pro residues" evidence="1">
    <location>
        <begin position="730"/>
        <end position="740"/>
    </location>
</feature>
<proteinExistence type="predicted"/>
<feature type="region of interest" description="Disordered" evidence="1">
    <location>
        <begin position="721"/>
        <end position="743"/>
    </location>
</feature>
<dbReference type="RefSeq" id="WP_074256032.1">
    <property type="nucleotide sequence ID" value="NZ_FSRL01000001.1"/>
</dbReference>
<dbReference type="GO" id="GO:0016758">
    <property type="term" value="F:hexosyltransferase activity"/>
    <property type="evidence" value="ECO:0007669"/>
    <property type="project" value="UniProtKB-ARBA"/>
</dbReference>
<dbReference type="STRING" id="1217970.SAMN05444002_1951"/>
<dbReference type="SUPFAM" id="SSF53448">
    <property type="entry name" value="Nucleotide-diphospho-sugar transferases"/>
    <property type="match status" value="1"/>
</dbReference>
<evidence type="ECO:0000256" key="1">
    <source>
        <dbReference type="SAM" id="MobiDB-lite"/>
    </source>
</evidence>
<gene>
    <name evidence="3" type="ORF">SAMN05444002_1951</name>
</gene>
<protein>
    <submittedName>
        <fullName evidence="3">Glycosyltransferase involved in cell wall bisynthesis</fullName>
    </submittedName>
</protein>
<organism evidence="3 4">
    <name type="scientific">Vannielia litorea</name>
    <dbReference type="NCBI Taxonomy" id="1217970"/>
    <lineage>
        <taxon>Bacteria</taxon>
        <taxon>Pseudomonadati</taxon>
        <taxon>Pseudomonadota</taxon>
        <taxon>Alphaproteobacteria</taxon>
        <taxon>Rhodobacterales</taxon>
        <taxon>Paracoccaceae</taxon>
        <taxon>Vannielia</taxon>
    </lineage>
</organism>
<dbReference type="InterPro" id="IPR001173">
    <property type="entry name" value="Glyco_trans_2-like"/>
</dbReference>